<dbReference type="KEGG" id="ssl:SS1G_09414"/>
<dbReference type="InParanoid" id="A7EVQ5"/>
<dbReference type="HOGENOM" id="CLU_2514002_0_0_1"/>
<feature type="compositionally biased region" description="Polar residues" evidence="1">
    <location>
        <begin position="10"/>
        <end position="22"/>
    </location>
</feature>
<dbReference type="EMBL" id="CH476633">
    <property type="protein sequence ID" value="EDN93547.1"/>
    <property type="molecule type" value="Genomic_DNA"/>
</dbReference>
<feature type="compositionally biased region" description="Basic and acidic residues" evidence="1">
    <location>
        <begin position="63"/>
        <end position="73"/>
    </location>
</feature>
<dbReference type="Proteomes" id="UP000001312">
    <property type="component" value="Unassembled WGS sequence"/>
</dbReference>
<sequence length="85" mass="8937">MTGAEHVDISSATSQVSPQTAPISKSQSISLSQSDSSPREDDSQPVISIETTEQVPEGASTEKSAKEHADHEAGAPSTEHSYQLD</sequence>
<dbReference type="AlphaFoldDB" id="A7EVQ5"/>
<accession>A7EVQ5</accession>
<gene>
    <name evidence="2" type="ORF">SS1G_09414</name>
</gene>
<feature type="compositionally biased region" description="Polar residues" evidence="1">
    <location>
        <begin position="45"/>
        <end position="54"/>
    </location>
</feature>
<protein>
    <submittedName>
        <fullName evidence="2">Uncharacterized protein</fullName>
    </submittedName>
</protein>
<evidence type="ECO:0000313" key="3">
    <source>
        <dbReference type="Proteomes" id="UP000001312"/>
    </source>
</evidence>
<keyword evidence="3" id="KW-1185">Reference proteome</keyword>
<reference evidence="3" key="1">
    <citation type="journal article" date="2011" name="PLoS Genet.">
        <title>Genomic analysis of the necrotrophic fungal pathogens Sclerotinia sclerotiorum and Botrytis cinerea.</title>
        <authorList>
            <person name="Amselem J."/>
            <person name="Cuomo C.A."/>
            <person name="van Kan J.A."/>
            <person name="Viaud M."/>
            <person name="Benito E.P."/>
            <person name="Couloux A."/>
            <person name="Coutinho P.M."/>
            <person name="de Vries R.P."/>
            <person name="Dyer P.S."/>
            <person name="Fillinger S."/>
            <person name="Fournier E."/>
            <person name="Gout L."/>
            <person name="Hahn M."/>
            <person name="Kohn L."/>
            <person name="Lapalu N."/>
            <person name="Plummer K.M."/>
            <person name="Pradier J.M."/>
            <person name="Quevillon E."/>
            <person name="Sharon A."/>
            <person name="Simon A."/>
            <person name="ten Have A."/>
            <person name="Tudzynski B."/>
            <person name="Tudzynski P."/>
            <person name="Wincker P."/>
            <person name="Andrew M."/>
            <person name="Anthouard V."/>
            <person name="Beever R.E."/>
            <person name="Beffa R."/>
            <person name="Benoit I."/>
            <person name="Bouzid O."/>
            <person name="Brault B."/>
            <person name="Chen Z."/>
            <person name="Choquer M."/>
            <person name="Collemare J."/>
            <person name="Cotton P."/>
            <person name="Danchin E.G."/>
            <person name="Da Silva C."/>
            <person name="Gautier A."/>
            <person name="Giraud C."/>
            <person name="Giraud T."/>
            <person name="Gonzalez C."/>
            <person name="Grossetete S."/>
            <person name="Guldener U."/>
            <person name="Henrissat B."/>
            <person name="Howlett B.J."/>
            <person name="Kodira C."/>
            <person name="Kretschmer M."/>
            <person name="Lappartient A."/>
            <person name="Leroch M."/>
            <person name="Levis C."/>
            <person name="Mauceli E."/>
            <person name="Neuveglise C."/>
            <person name="Oeser B."/>
            <person name="Pearson M."/>
            <person name="Poulain J."/>
            <person name="Poussereau N."/>
            <person name="Quesneville H."/>
            <person name="Rascle C."/>
            <person name="Schumacher J."/>
            <person name="Segurens B."/>
            <person name="Sexton A."/>
            <person name="Silva E."/>
            <person name="Sirven C."/>
            <person name="Soanes D.M."/>
            <person name="Talbot N.J."/>
            <person name="Templeton M."/>
            <person name="Yandava C."/>
            <person name="Yarden O."/>
            <person name="Zeng Q."/>
            <person name="Rollins J.A."/>
            <person name="Lebrun M.H."/>
            <person name="Dickman M."/>
        </authorList>
    </citation>
    <scope>NUCLEOTIDE SEQUENCE [LARGE SCALE GENOMIC DNA]</scope>
    <source>
        <strain evidence="3">ATCC 18683 / 1980 / Ss-1</strain>
    </source>
</reference>
<name>A7EVQ5_SCLS1</name>
<evidence type="ECO:0000313" key="2">
    <source>
        <dbReference type="EMBL" id="EDN93547.1"/>
    </source>
</evidence>
<dbReference type="RefSeq" id="XP_001589692.1">
    <property type="nucleotide sequence ID" value="XM_001589642.1"/>
</dbReference>
<organism evidence="2 3">
    <name type="scientific">Sclerotinia sclerotiorum (strain ATCC 18683 / 1980 / Ss-1)</name>
    <name type="common">White mold</name>
    <name type="synonym">Whetzelinia sclerotiorum</name>
    <dbReference type="NCBI Taxonomy" id="665079"/>
    <lineage>
        <taxon>Eukaryota</taxon>
        <taxon>Fungi</taxon>
        <taxon>Dikarya</taxon>
        <taxon>Ascomycota</taxon>
        <taxon>Pezizomycotina</taxon>
        <taxon>Leotiomycetes</taxon>
        <taxon>Helotiales</taxon>
        <taxon>Sclerotiniaceae</taxon>
        <taxon>Sclerotinia</taxon>
    </lineage>
</organism>
<proteinExistence type="predicted"/>
<feature type="region of interest" description="Disordered" evidence="1">
    <location>
        <begin position="1"/>
        <end position="85"/>
    </location>
</feature>
<evidence type="ECO:0000256" key="1">
    <source>
        <dbReference type="SAM" id="MobiDB-lite"/>
    </source>
</evidence>
<dbReference type="GeneID" id="5485594"/>
<feature type="compositionally biased region" description="Low complexity" evidence="1">
    <location>
        <begin position="23"/>
        <end position="36"/>
    </location>
</feature>